<sequence length="1986" mass="204550">MRRRTLVALGSAVASAALIVGVSVVWPGLDAQETPERDTAVWAVQSGDGRRYARVNTAIGELDTVRSVSNPSGVVQTGDGAFLFSDSYSKVTPIDQALPADLDDEALKASPSTPAGTVDVVTSGDFVAYRTDTGTVYAGRLSAASTPQVDPFASDDEDAPQYTADAIAVDSRGMLFAYSSADGAVLRYDIAASEVRGRDALEGAELTTPVITAAGDDWVVVDAEDGEVWVRGADAAGTAATTGTVVAGEPDPEGDEVYIADETSLVRIAADGSEIETVFVGGTGGAVLGVPAKPVVFDGRTYAAWLPQGGGGGTLWSEDATPVELDYGGLELGDERRPAFVASADAIILNETRSGWVWTVPDGALVASSQDWSLDDATNPDTQPSEEQLEVQIDPKPPIAVDDAFGVRAGSLVTLPVLMNDHDPNLDVLSIDPESVTGLDPGFGTVSLTDDGQRLAVHVDPGATGSASFEYVVTDGTTDAGLLSDAATVTLTVAPESADTAPKWCGVDDCLLEWPQPEVARGGTVTVPVLPGWVDPEGDPLLLLSVDNPSGIGNVAATPTGEVVYQHSDDGDGGEQLIELEVTVSDTRGETSTKSLTVRVSPDPALSVQSFAVVDSIDAGLTVDVAPHITGTAGALTLDTARVLDDATATATVVGGTTSFDFSAEEPGTYRVSFTVRSDTDEQTGTARITLLPADAAAQLATSPVVAFVRPQEDATLDVFAAVSNPTRRVLLLSDVTSYAATGATLSVDAVGQSDLRVSGTTATGAAGLLGTVDYLVSDGTSDAGSQVQGEATVFLLPEAPELSPIAVDDTVVVRAGSQIDIPVLDNDIAPSGGRPAINPTLVTSSTDEALAFASGDVVRYLAPSEPGQYTVDYTVYTTGTPTLADTATVRITVLSDDENRPPVPERLEGRVLSGASTVVDFDGFGMDPDGDVVSLLRIPEQPEAGIASISADGASIVYTSVPGQSGQVSFRYEVVDAFGRTGTGSVRVGVLDSDANPSPVTFTDYVQVQVGEEGKVRVSPVANDVDPTMGALTLTGVRPDLPSTLEDGEPNPEYERLAARILSSDDSTVVIAAGTEPTTMSFLYDVESDSGNTGRGLIVVKAVRESVPDYPVVSDTVLTAETRDDFPRGVDVLAGKVAWSGGEVSDLTLSLWGDQDGVVVDGASLRGALPARSRIVPFAVTGEGASGEVTTYAFLRIPGDDDVTLSLRSGTPAVAVDELASTTFDVTKLIAGPRDAVIEVGDAVRASGAREEGVCTLESRTSIRYDAGQGAPWTDACQVPVRIAGQEDWTYVSVPIAVTALDPQPELRPASLTIGPGESAGFDLRTMTTWQLGREDWGDIDYAVDYAGSAFRIEQSGSTLTVTGADDATPGAEDVAMVSVTSHEGVAPVRLILRVGAAPSTLPRGGSVTKTCSQSDGGSCTISVVGASGEVNPLPGTPLEVVAVQPAGACVGVSFAVASPTSVTASWTDDAPGATCSATFSVRDAQGRSTNAERNGRLLLDLQGYPKAPASVAQSAYADGSLTLRVSPGQASQAYPALSGFIIREAGDVVARCTADGVCPSIESENGQEREFEAFAVNSVGESRASVRTTAWAYDPPKRPERVTASPVVSSDGAGGVVALVIDGVDAAQTGTLEISSPAGETLKVSVGRGQTRVDVPSFRVGSNSSTRITVTPLSRFDTPPGLGGTASGETAVVWGNGVGAPQDVRLSLSSQANDDGTSTISATVSASVNGDGSRLRYGIVRDDRVCVASSSSATATFSVQSGEEYVFRACVESVIDSTVFGRTETTASVRATQSTRAPRGYTFVVDSRPDVASGRAQWVIRDEPTSTEQPPNNNHAEFGGWPSSIFDDAPGITVRYVHDFFSGWRTDDAVVTAAAGSAPYQLAATWQVSRCVGGEAVASTGSSRSGTFSFAFDYSRAQYRDVDGAVLAAADPAIAPVGAVSVSGIRATVTSDGGWGLAAASGADTAFSGTCDPNLPDPTPTPTP</sequence>
<evidence type="ECO:0000313" key="1">
    <source>
        <dbReference type="EMBL" id="MFC7267449.1"/>
    </source>
</evidence>
<dbReference type="Pfam" id="PF17963">
    <property type="entry name" value="Big_9"/>
    <property type="match status" value="3"/>
</dbReference>
<dbReference type="RefSeq" id="WP_262872397.1">
    <property type="nucleotide sequence ID" value="NZ_BAABKW010000008.1"/>
</dbReference>
<accession>A0ABW2H7V7</accession>
<gene>
    <name evidence="1" type="ORF">ACFQRL_00605</name>
</gene>
<organism evidence="1 2">
    <name type="scientific">Microbacterium fluvii</name>
    <dbReference type="NCBI Taxonomy" id="415215"/>
    <lineage>
        <taxon>Bacteria</taxon>
        <taxon>Bacillati</taxon>
        <taxon>Actinomycetota</taxon>
        <taxon>Actinomycetes</taxon>
        <taxon>Micrococcales</taxon>
        <taxon>Microbacteriaceae</taxon>
        <taxon>Microbacterium</taxon>
    </lineage>
</organism>
<keyword evidence="2" id="KW-1185">Reference proteome</keyword>
<evidence type="ECO:0000313" key="2">
    <source>
        <dbReference type="Proteomes" id="UP001596507"/>
    </source>
</evidence>
<dbReference type="Gene3D" id="2.60.40.3440">
    <property type="match status" value="1"/>
</dbReference>
<dbReference type="EMBL" id="JBHTBE010000001">
    <property type="protein sequence ID" value="MFC7267449.1"/>
    <property type="molecule type" value="Genomic_DNA"/>
</dbReference>
<reference evidence="2" key="1">
    <citation type="journal article" date="2019" name="Int. J. Syst. Evol. Microbiol.">
        <title>The Global Catalogue of Microorganisms (GCM) 10K type strain sequencing project: providing services to taxonomists for standard genome sequencing and annotation.</title>
        <authorList>
            <consortium name="The Broad Institute Genomics Platform"/>
            <consortium name="The Broad Institute Genome Sequencing Center for Infectious Disease"/>
            <person name="Wu L."/>
            <person name="Ma J."/>
        </authorList>
    </citation>
    <scope>NUCLEOTIDE SEQUENCE [LARGE SCALE GENOMIC DNA]</scope>
    <source>
        <strain evidence="2">CGMCC 1.15772</strain>
    </source>
</reference>
<dbReference type="Proteomes" id="UP001596507">
    <property type="component" value="Unassembled WGS sequence"/>
</dbReference>
<dbReference type="SUPFAM" id="SSF101898">
    <property type="entry name" value="NHL repeat"/>
    <property type="match status" value="1"/>
</dbReference>
<protein>
    <submittedName>
        <fullName evidence="1">Ig-like domain-containing protein</fullName>
    </submittedName>
</protein>
<comment type="caution">
    <text evidence="1">The sequence shown here is derived from an EMBL/GenBank/DDBJ whole genome shotgun (WGS) entry which is preliminary data.</text>
</comment>
<proteinExistence type="predicted"/>
<name>A0ABW2H7V7_9MICO</name>